<keyword evidence="4" id="KW-1185">Reference proteome</keyword>
<protein>
    <submittedName>
        <fullName evidence="3">BatD family protein</fullName>
    </submittedName>
</protein>
<proteinExistence type="predicted"/>
<dbReference type="RefSeq" id="WP_331376281.1">
    <property type="nucleotide sequence ID" value="NZ_CP133152.1"/>
</dbReference>
<feature type="region of interest" description="Disordered" evidence="1">
    <location>
        <begin position="428"/>
        <end position="459"/>
    </location>
</feature>
<sequence>MIRVVTGVSALMLALLACLLMPAGPAAAADPFARATLATKGTLYTGQEVHIDVDVFVPNYFLAPPQFPLFDLSGAVVTIPDGRGMNLNETVNGESFSGIRKSYVVTPQTAGDYTLPPAEIPFGYAAVPGQLTEGKVTLPPLKFTVEAAPGGAGGEAGVTAVKVTVDQALDRDASGLHAGDALVRTITVRAEGLDAMMIPEPNFGSPVGARVYVHDPALSEERTPRGEPVAGIRKDAATYVFAQAGSYRLPAIDVEWFDPQTGNIEQAEAPMVAVTVAAAPTVDTALGPPAPEPQKPPFDWQLWAGVGAATVIAAALIWLAARLLNRVESWGEAWHRHRLDSEREYFRRIEQACRDHDLTRLGRTLDAWSRKTGNAPLSRWLDRFADAATQRLFAEHQRLLYGKPSEGRKKTDFGALRSGLRNARRNWLRSGPSATARPAALPPLNPDFARPVNRLPLQG</sequence>
<feature type="chain" id="PRO_5045899223" evidence="2">
    <location>
        <begin position="29"/>
        <end position="459"/>
    </location>
</feature>
<feature type="signal peptide" evidence="2">
    <location>
        <begin position="1"/>
        <end position="28"/>
    </location>
</feature>
<name>A0ABZ2BIE5_9HYPH</name>
<geneLocation type="plasmid" evidence="3 4">
    <name>pSchITTGS70d</name>
</geneLocation>
<keyword evidence="2" id="KW-0732">Signal</keyword>
<dbReference type="InterPro" id="IPR025738">
    <property type="entry name" value="BatD"/>
</dbReference>
<organism evidence="3 4">
    <name type="scientific">Sinorhizobium chiapasense</name>
    <dbReference type="NCBI Taxonomy" id="501572"/>
    <lineage>
        <taxon>Bacteria</taxon>
        <taxon>Pseudomonadati</taxon>
        <taxon>Pseudomonadota</taxon>
        <taxon>Alphaproteobacteria</taxon>
        <taxon>Hyphomicrobiales</taxon>
        <taxon>Rhizobiaceae</taxon>
        <taxon>Sinorhizobium/Ensifer group</taxon>
        <taxon>Sinorhizobium</taxon>
    </lineage>
</organism>
<evidence type="ECO:0000313" key="3">
    <source>
        <dbReference type="EMBL" id="WVT07261.1"/>
    </source>
</evidence>
<dbReference type="PROSITE" id="PS51257">
    <property type="entry name" value="PROKAR_LIPOPROTEIN"/>
    <property type="match status" value="1"/>
</dbReference>
<evidence type="ECO:0000313" key="4">
    <source>
        <dbReference type="Proteomes" id="UP001432360"/>
    </source>
</evidence>
<gene>
    <name evidence="3" type="ORF">RB548_31445</name>
</gene>
<evidence type="ECO:0000256" key="1">
    <source>
        <dbReference type="SAM" id="MobiDB-lite"/>
    </source>
</evidence>
<dbReference type="EMBL" id="CP133152">
    <property type="protein sequence ID" value="WVT07261.1"/>
    <property type="molecule type" value="Genomic_DNA"/>
</dbReference>
<dbReference type="PANTHER" id="PTHR40940">
    <property type="entry name" value="PROTEIN BATD-RELATED"/>
    <property type="match status" value="1"/>
</dbReference>
<accession>A0ABZ2BIE5</accession>
<reference evidence="3" key="1">
    <citation type="submission" date="2023-08" db="EMBL/GenBank/DDBJ databases">
        <title>Complete genome sequence of Sinorhizobium chiapanecum ITTG S70 isolated from Acaciella angustissima nodules in Chiapas-Mexico.</title>
        <authorList>
            <person name="Rincon-Rosales R."/>
            <person name="Rogel M.A."/>
            <person name="Rincon-Medina C.I."/>
            <person name="Guerrero G."/>
            <person name="Manzano-Gomez L.A."/>
            <person name="Lopez-Lopez A."/>
            <person name="Rincon Molina F.A."/>
            <person name="Martinez-Romero E."/>
        </authorList>
    </citation>
    <scope>NUCLEOTIDE SEQUENCE</scope>
    <source>
        <strain evidence="3">ITTG S70</strain>
        <plasmid evidence="3">pSchITTGS70d</plasmid>
    </source>
</reference>
<evidence type="ECO:0000256" key="2">
    <source>
        <dbReference type="SAM" id="SignalP"/>
    </source>
</evidence>
<keyword evidence="3" id="KW-0614">Plasmid</keyword>
<dbReference type="Proteomes" id="UP001432360">
    <property type="component" value="Plasmid pSchITTGS70d"/>
</dbReference>
<dbReference type="PANTHER" id="PTHR40940:SF1">
    <property type="entry name" value="PROTEIN BATD"/>
    <property type="match status" value="1"/>
</dbReference>